<protein>
    <submittedName>
        <fullName evidence="2">Uncharacterized protein</fullName>
    </submittedName>
</protein>
<feature type="compositionally biased region" description="Polar residues" evidence="1">
    <location>
        <begin position="80"/>
        <end position="90"/>
    </location>
</feature>
<feature type="compositionally biased region" description="Polar residues" evidence="1">
    <location>
        <begin position="121"/>
        <end position="136"/>
    </location>
</feature>
<feature type="compositionally biased region" description="Polar residues" evidence="1">
    <location>
        <begin position="226"/>
        <end position="239"/>
    </location>
</feature>
<accession>A0AAD9RUF4</accession>
<name>A0AAD9RUF4_9HYME</name>
<proteinExistence type="predicted"/>
<feature type="compositionally biased region" description="Low complexity" evidence="1">
    <location>
        <begin position="91"/>
        <end position="120"/>
    </location>
</feature>
<organism evidence="2 3">
    <name type="scientific">Odynerus spinipes</name>
    <dbReference type="NCBI Taxonomy" id="1348599"/>
    <lineage>
        <taxon>Eukaryota</taxon>
        <taxon>Metazoa</taxon>
        <taxon>Ecdysozoa</taxon>
        <taxon>Arthropoda</taxon>
        <taxon>Hexapoda</taxon>
        <taxon>Insecta</taxon>
        <taxon>Pterygota</taxon>
        <taxon>Neoptera</taxon>
        <taxon>Endopterygota</taxon>
        <taxon>Hymenoptera</taxon>
        <taxon>Apocrita</taxon>
        <taxon>Aculeata</taxon>
        <taxon>Vespoidea</taxon>
        <taxon>Vespidae</taxon>
        <taxon>Eumeninae</taxon>
        <taxon>Odynerus</taxon>
    </lineage>
</organism>
<evidence type="ECO:0000313" key="2">
    <source>
        <dbReference type="EMBL" id="KAK2586046.1"/>
    </source>
</evidence>
<dbReference type="EMBL" id="JAIFRP010000020">
    <property type="protein sequence ID" value="KAK2586046.1"/>
    <property type="molecule type" value="Genomic_DNA"/>
</dbReference>
<reference evidence="2" key="2">
    <citation type="journal article" date="2023" name="Commun. Biol.">
        <title>Intrasexual cuticular hydrocarbon dimorphism in a wasp sheds light on hydrocarbon biosynthesis genes in Hymenoptera.</title>
        <authorList>
            <person name="Moris V.C."/>
            <person name="Podsiadlowski L."/>
            <person name="Martin S."/>
            <person name="Oeyen J.P."/>
            <person name="Donath A."/>
            <person name="Petersen M."/>
            <person name="Wilbrandt J."/>
            <person name="Misof B."/>
            <person name="Liedtke D."/>
            <person name="Thamm M."/>
            <person name="Scheiner R."/>
            <person name="Schmitt T."/>
            <person name="Niehuis O."/>
        </authorList>
    </citation>
    <scope>NUCLEOTIDE SEQUENCE</scope>
    <source>
        <strain evidence="2">GBR_01_08_01A</strain>
    </source>
</reference>
<feature type="compositionally biased region" description="Low complexity" evidence="1">
    <location>
        <begin position="142"/>
        <end position="163"/>
    </location>
</feature>
<evidence type="ECO:0000256" key="1">
    <source>
        <dbReference type="SAM" id="MobiDB-lite"/>
    </source>
</evidence>
<dbReference type="Proteomes" id="UP001258017">
    <property type="component" value="Unassembled WGS sequence"/>
</dbReference>
<reference evidence="2" key="1">
    <citation type="submission" date="2021-08" db="EMBL/GenBank/DDBJ databases">
        <authorList>
            <person name="Misof B."/>
            <person name="Oliver O."/>
            <person name="Podsiadlowski L."/>
            <person name="Donath A."/>
            <person name="Peters R."/>
            <person name="Mayer C."/>
            <person name="Rust J."/>
            <person name="Gunkel S."/>
            <person name="Lesny P."/>
            <person name="Martin S."/>
            <person name="Oeyen J.P."/>
            <person name="Petersen M."/>
            <person name="Panagiotis P."/>
            <person name="Wilbrandt J."/>
            <person name="Tanja T."/>
        </authorList>
    </citation>
    <scope>NUCLEOTIDE SEQUENCE</scope>
    <source>
        <strain evidence="2">GBR_01_08_01A</strain>
        <tissue evidence="2">Thorax + abdomen</tissue>
    </source>
</reference>
<feature type="region of interest" description="Disordered" evidence="1">
    <location>
        <begin position="43"/>
        <end position="255"/>
    </location>
</feature>
<feature type="compositionally biased region" description="Low complexity" evidence="1">
    <location>
        <begin position="192"/>
        <end position="225"/>
    </location>
</feature>
<gene>
    <name evidence="2" type="ORF">KPH14_012043</name>
</gene>
<feature type="compositionally biased region" description="Polar residues" evidence="1">
    <location>
        <begin position="53"/>
        <end position="72"/>
    </location>
</feature>
<sequence length="255" mass="27044">MGVAEEFMSQLMPIFESLRQKEDLPCSYPLHMHAPSYHWVRERSARSVPMGQTRASRSSLSAGTPDSLSDNEGSFRISARKTSTPYRTNLTPGGSRPSSRPASRPASRPTSRPGSRPASRQGSKPPSRYGSTQSLDSTDEAGTPSRIPRRTTIGTTGNTPTSSRHNSISGRRLGTPVNGASSRPRTPTGLVSPASGSATSRTRTPSSGSSTPLPPSLKLSRKPSGASDTSVSNATTSGTRKGKPTPIDQRAPFRL</sequence>
<keyword evidence="3" id="KW-1185">Reference proteome</keyword>
<dbReference type="AlphaFoldDB" id="A0AAD9RUF4"/>
<comment type="caution">
    <text evidence="2">The sequence shown here is derived from an EMBL/GenBank/DDBJ whole genome shotgun (WGS) entry which is preliminary data.</text>
</comment>
<evidence type="ECO:0000313" key="3">
    <source>
        <dbReference type="Proteomes" id="UP001258017"/>
    </source>
</evidence>